<dbReference type="EMBL" id="DRPZ01000174">
    <property type="protein sequence ID" value="HGY09693.1"/>
    <property type="molecule type" value="Genomic_DNA"/>
</dbReference>
<dbReference type="PANTHER" id="PTHR19136:SF81">
    <property type="entry name" value="MOLYBDENUM COFACTOR GUANYLYLTRANSFERASE"/>
    <property type="match status" value="1"/>
</dbReference>
<feature type="transmembrane region" description="Helical" evidence="2">
    <location>
        <begin position="180"/>
        <end position="201"/>
    </location>
</feature>
<comment type="caution">
    <text evidence="4">The sequence shown here is derived from an EMBL/GenBank/DDBJ whole genome shotgun (WGS) entry which is preliminary data.</text>
</comment>
<proteinExistence type="predicted"/>
<dbReference type="Proteomes" id="UP000885759">
    <property type="component" value="Unassembled WGS sequence"/>
</dbReference>
<keyword evidence="2" id="KW-0472">Membrane</keyword>
<dbReference type="Pfam" id="PF12804">
    <property type="entry name" value="NTP_transf_3"/>
    <property type="match status" value="1"/>
</dbReference>
<dbReference type="InterPro" id="IPR029044">
    <property type="entry name" value="Nucleotide-diphossugar_trans"/>
</dbReference>
<evidence type="ECO:0000313" key="4">
    <source>
        <dbReference type="EMBL" id="HGY09693.1"/>
    </source>
</evidence>
<keyword evidence="2" id="KW-1133">Transmembrane helix</keyword>
<evidence type="ECO:0000256" key="1">
    <source>
        <dbReference type="ARBA" id="ARBA00022679"/>
    </source>
</evidence>
<feature type="domain" description="MobA-like NTP transferase" evidence="3">
    <location>
        <begin position="3"/>
        <end position="126"/>
    </location>
</feature>
<keyword evidence="2" id="KW-0812">Transmembrane</keyword>
<sequence length="249" mass="26911">MDAVVLAGGSPDDPLAQRYGVASKTLVPVRGRPLVEFTLEALRATPEVDRIVYVGPVPAQGLAPAPDAVLPDQGSLLANLESGLAEAQSTRVVVASGDNPFITPEAVRDVLERAPKEAALVYPIVPKAAVERRWPGMRRTYARLREGTFTGGNLIVLDKALFERALPMARKIIALRKRPFALAGVVGWGLLFRLLLGRLGIADVERRAEQLFHMPMSALVSEHPEIGVDADSEEDLRWFEGEVHGANGS</sequence>
<evidence type="ECO:0000256" key="2">
    <source>
        <dbReference type="SAM" id="Phobius"/>
    </source>
</evidence>
<dbReference type="Gene3D" id="3.90.550.10">
    <property type="entry name" value="Spore Coat Polysaccharide Biosynthesis Protein SpsA, Chain A"/>
    <property type="match status" value="1"/>
</dbReference>
<organism evidence="4">
    <name type="scientific">Oceanithermus profundus</name>
    <dbReference type="NCBI Taxonomy" id="187137"/>
    <lineage>
        <taxon>Bacteria</taxon>
        <taxon>Thermotogati</taxon>
        <taxon>Deinococcota</taxon>
        <taxon>Deinococci</taxon>
        <taxon>Thermales</taxon>
        <taxon>Thermaceae</taxon>
        <taxon>Oceanithermus</taxon>
    </lineage>
</organism>
<keyword evidence="4" id="KW-0548">Nucleotidyltransferase</keyword>
<protein>
    <submittedName>
        <fullName evidence="4">Acylneuraminate cytidylyltransferase</fullName>
    </submittedName>
</protein>
<gene>
    <name evidence="4" type="ORF">ENK37_06540</name>
</gene>
<dbReference type="InterPro" id="IPR025877">
    <property type="entry name" value="MobA-like_NTP_Trfase"/>
</dbReference>
<dbReference type="AlphaFoldDB" id="A0A7C4Z5R1"/>
<accession>A0A7C4Z5R1</accession>
<dbReference type="GO" id="GO:0016779">
    <property type="term" value="F:nucleotidyltransferase activity"/>
    <property type="evidence" value="ECO:0007669"/>
    <property type="project" value="UniProtKB-KW"/>
</dbReference>
<dbReference type="SUPFAM" id="SSF53448">
    <property type="entry name" value="Nucleotide-diphospho-sugar transferases"/>
    <property type="match status" value="1"/>
</dbReference>
<evidence type="ECO:0000259" key="3">
    <source>
        <dbReference type="Pfam" id="PF12804"/>
    </source>
</evidence>
<keyword evidence="1" id="KW-0808">Transferase</keyword>
<dbReference type="PANTHER" id="PTHR19136">
    <property type="entry name" value="MOLYBDENUM COFACTOR GUANYLYLTRANSFERASE"/>
    <property type="match status" value="1"/>
</dbReference>
<reference evidence="4" key="1">
    <citation type="journal article" date="2020" name="mSystems">
        <title>Genome- and Community-Level Interaction Insights into Carbon Utilization and Element Cycling Functions of Hydrothermarchaeota in Hydrothermal Sediment.</title>
        <authorList>
            <person name="Zhou Z."/>
            <person name="Liu Y."/>
            <person name="Xu W."/>
            <person name="Pan J."/>
            <person name="Luo Z.H."/>
            <person name="Li M."/>
        </authorList>
    </citation>
    <scope>NUCLEOTIDE SEQUENCE [LARGE SCALE GENOMIC DNA]</scope>
    <source>
        <strain evidence="4">HyVt-570</strain>
    </source>
</reference>
<name>A0A7C4Z5R1_9DEIN</name>